<evidence type="ECO:0000313" key="3">
    <source>
        <dbReference type="EMBL" id="MFC3689090.1"/>
    </source>
</evidence>
<name>A0ABV7WGV0_9MICO</name>
<proteinExistence type="predicted"/>
<dbReference type="PROSITE" id="PS51257">
    <property type="entry name" value="PROKAR_LIPOPROTEIN"/>
    <property type="match status" value="1"/>
</dbReference>
<gene>
    <name evidence="3" type="ORF">ACFOLH_12125</name>
</gene>
<evidence type="ECO:0000259" key="2">
    <source>
        <dbReference type="Pfam" id="PF13845"/>
    </source>
</evidence>
<dbReference type="EMBL" id="JBHRWW010000007">
    <property type="protein sequence ID" value="MFC3689090.1"/>
    <property type="molecule type" value="Genomic_DNA"/>
</dbReference>
<accession>A0ABV7WGV0</accession>
<keyword evidence="1" id="KW-0732">Signal</keyword>
<comment type="caution">
    <text evidence="3">The sequence shown here is derived from an EMBL/GenBank/DDBJ whole genome shotgun (WGS) entry which is preliminary data.</text>
</comment>
<feature type="domain" description="Septum formation-related" evidence="2">
    <location>
        <begin position="53"/>
        <end position="148"/>
    </location>
</feature>
<evidence type="ECO:0000256" key="1">
    <source>
        <dbReference type="SAM" id="SignalP"/>
    </source>
</evidence>
<reference evidence="4" key="1">
    <citation type="journal article" date="2019" name="Int. J. Syst. Evol. Microbiol.">
        <title>The Global Catalogue of Microorganisms (GCM) 10K type strain sequencing project: providing services to taxonomists for standard genome sequencing and annotation.</title>
        <authorList>
            <consortium name="The Broad Institute Genomics Platform"/>
            <consortium name="The Broad Institute Genome Sequencing Center for Infectious Disease"/>
            <person name="Wu L."/>
            <person name="Ma J."/>
        </authorList>
    </citation>
    <scope>NUCLEOTIDE SEQUENCE [LARGE SCALE GENOMIC DNA]</scope>
    <source>
        <strain evidence="4">NCAIM B.02333</strain>
    </source>
</reference>
<sequence>MRTPARLPVHVLALAAGALVLAGCSAASEPERDDAGAIVATEESADVFAIAVGDCTNDPDDGADELLSVEAVPCSGPHDNEAYHAEDLPDGDFPGEEEVTAAADEICFDAFEPFVGLAYEDSRLGYGSLTPTSDSWADGDREILCLVADYEGEPLVGSAQGLAE</sequence>
<feature type="signal peptide" evidence="1">
    <location>
        <begin position="1"/>
        <end position="27"/>
    </location>
</feature>
<dbReference type="Pfam" id="PF13845">
    <property type="entry name" value="Septum_form"/>
    <property type="match status" value="1"/>
</dbReference>
<evidence type="ECO:0000313" key="4">
    <source>
        <dbReference type="Proteomes" id="UP001595685"/>
    </source>
</evidence>
<keyword evidence="4" id="KW-1185">Reference proteome</keyword>
<dbReference type="InterPro" id="IPR026004">
    <property type="entry name" value="Septum_form"/>
</dbReference>
<protein>
    <submittedName>
        <fullName evidence="3">Septum formation family protein</fullName>
    </submittedName>
</protein>
<dbReference type="RefSeq" id="WP_340292219.1">
    <property type="nucleotide sequence ID" value="NZ_JBBEOI010000063.1"/>
</dbReference>
<organism evidence="3 4">
    <name type="scientific">Aquipuribacter hungaricus</name>
    <dbReference type="NCBI Taxonomy" id="545624"/>
    <lineage>
        <taxon>Bacteria</taxon>
        <taxon>Bacillati</taxon>
        <taxon>Actinomycetota</taxon>
        <taxon>Actinomycetes</taxon>
        <taxon>Micrococcales</taxon>
        <taxon>Intrasporangiaceae</taxon>
        <taxon>Aquipuribacter</taxon>
    </lineage>
</organism>
<feature type="chain" id="PRO_5047145653" evidence="1">
    <location>
        <begin position="28"/>
        <end position="164"/>
    </location>
</feature>
<dbReference type="Proteomes" id="UP001595685">
    <property type="component" value="Unassembled WGS sequence"/>
</dbReference>